<sequence length="141" mass="16379">MYQYQLDDKQKHSRAMEFPSLRNYKVARKPATPSSLKTSYNNSVHSSKPASKLASLPHFSEPSQFVSTPPSIRGPGMRQFNTVNRDLEEIDRKCIGKLKFQLKQQREFVCSLTKLADKLDRKLEKSFQGLESIRRFQEKLK</sequence>
<gene>
    <name evidence="2" type="ORF">HINF_LOCUS45783</name>
    <name evidence="3" type="ORF">HINF_LOCUS48136</name>
</gene>
<evidence type="ECO:0000313" key="3">
    <source>
        <dbReference type="EMBL" id="CAL6058246.1"/>
    </source>
</evidence>
<feature type="region of interest" description="Disordered" evidence="1">
    <location>
        <begin position="1"/>
        <end position="78"/>
    </location>
</feature>
<dbReference type="EMBL" id="CATOUU010000902">
    <property type="protein sequence ID" value="CAI9958138.1"/>
    <property type="molecule type" value="Genomic_DNA"/>
</dbReference>
<proteinExistence type="predicted"/>
<name>A0AA86V6M6_9EUKA</name>
<comment type="caution">
    <text evidence="2">The sequence shown here is derived from an EMBL/GenBank/DDBJ whole genome shotgun (WGS) entry which is preliminary data.</text>
</comment>
<feature type="compositionally biased region" description="Basic and acidic residues" evidence="1">
    <location>
        <begin position="1"/>
        <end position="10"/>
    </location>
</feature>
<accession>A0AA86V6M6</accession>
<evidence type="ECO:0000256" key="1">
    <source>
        <dbReference type="SAM" id="MobiDB-lite"/>
    </source>
</evidence>
<keyword evidence="4" id="KW-1185">Reference proteome</keyword>
<dbReference type="AlphaFoldDB" id="A0AA86V6M6"/>
<evidence type="ECO:0000313" key="2">
    <source>
        <dbReference type="EMBL" id="CAI9958138.1"/>
    </source>
</evidence>
<feature type="compositionally biased region" description="Polar residues" evidence="1">
    <location>
        <begin position="61"/>
        <end position="70"/>
    </location>
</feature>
<dbReference type="EMBL" id="CAXDID020000220">
    <property type="protein sequence ID" value="CAL6058246.1"/>
    <property type="molecule type" value="Genomic_DNA"/>
</dbReference>
<reference evidence="2" key="1">
    <citation type="submission" date="2023-06" db="EMBL/GenBank/DDBJ databases">
        <authorList>
            <person name="Kurt Z."/>
        </authorList>
    </citation>
    <scope>NUCLEOTIDE SEQUENCE</scope>
</reference>
<protein>
    <submittedName>
        <fullName evidence="3">Hypothetical_protein</fullName>
    </submittedName>
</protein>
<reference evidence="3 4" key="2">
    <citation type="submission" date="2024-07" db="EMBL/GenBank/DDBJ databases">
        <authorList>
            <person name="Akdeniz Z."/>
        </authorList>
    </citation>
    <scope>NUCLEOTIDE SEQUENCE [LARGE SCALE GENOMIC DNA]</scope>
</reference>
<organism evidence="2">
    <name type="scientific">Hexamita inflata</name>
    <dbReference type="NCBI Taxonomy" id="28002"/>
    <lineage>
        <taxon>Eukaryota</taxon>
        <taxon>Metamonada</taxon>
        <taxon>Diplomonadida</taxon>
        <taxon>Hexamitidae</taxon>
        <taxon>Hexamitinae</taxon>
        <taxon>Hexamita</taxon>
    </lineage>
</organism>
<feature type="compositionally biased region" description="Polar residues" evidence="1">
    <location>
        <begin position="32"/>
        <end position="49"/>
    </location>
</feature>
<dbReference type="Proteomes" id="UP001642409">
    <property type="component" value="Unassembled WGS sequence"/>
</dbReference>
<evidence type="ECO:0000313" key="4">
    <source>
        <dbReference type="Proteomes" id="UP001642409"/>
    </source>
</evidence>